<dbReference type="Pfam" id="PF00440">
    <property type="entry name" value="TetR_N"/>
    <property type="match status" value="1"/>
</dbReference>
<proteinExistence type="predicted"/>
<feature type="DNA-binding region" description="H-T-H motif" evidence="2">
    <location>
        <begin position="31"/>
        <end position="50"/>
    </location>
</feature>
<keyword evidence="5" id="KW-1185">Reference proteome</keyword>
<keyword evidence="1 2" id="KW-0238">DNA-binding</keyword>
<dbReference type="InterPro" id="IPR001647">
    <property type="entry name" value="HTH_TetR"/>
</dbReference>
<dbReference type="Gene3D" id="1.10.357.10">
    <property type="entry name" value="Tetracycline Repressor, domain 2"/>
    <property type="match status" value="1"/>
</dbReference>
<dbReference type="InterPro" id="IPR036271">
    <property type="entry name" value="Tet_transcr_reg_TetR-rel_C_sf"/>
</dbReference>
<dbReference type="PANTHER" id="PTHR43479:SF11">
    <property type="entry name" value="ACREF_ENVCD OPERON REPRESSOR-RELATED"/>
    <property type="match status" value="1"/>
</dbReference>
<feature type="domain" description="HTH tetR-type" evidence="3">
    <location>
        <begin position="8"/>
        <end position="68"/>
    </location>
</feature>
<dbReference type="EMBL" id="FWXI01000004">
    <property type="protein sequence ID" value="SMC52952.1"/>
    <property type="molecule type" value="Genomic_DNA"/>
</dbReference>
<evidence type="ECO:0000256" key="1">
    <source>
        <dbReference type="ARBA" id="ARBA00023125"/>
    </source>
</evidence>
<dbReference type="AlphaFoldDB" id="A0A1W1ZXJ6"/>
<dbReference type="InterPro" id="IPR050624">
    <property type="entry name" value="HTH-type_Tx_Regulator"/>
</dbReference>
<dbReference type="GO" id="GO:0003677">
    <property type="term" value="F:DNA binding"/>
    <property type="evidence" value="ECO:0007669"/>
    <property type="project" value="UniProtKB-UniRule"/>
</dbReference>
<protein>
    <submittedName>
        <fullName evidence="4">Transcriptional regulator, TetR family</fullName>
    </submittedName>
</protein>
<dbReference type="SUPFAM" id="SSF48498">
    <property type="entry name" value="Tetracyclin repressor-like, C-terminal domain"/>
    <property type="match status" value="1"/>
</dbReference>
<dbReference type="PROSITE" id="PS50977">
    <property type="entry name" value="HTH_TETR_2"/>
    <property type="match status" value="1"/>
</dbReference>
<dbReference type="SUPFAM" id="SSF46689">
    <property type="entry name" value="Homeodomain-like"/>
    <property type="match status" value="1"/>
</dbReference>
<dbReference type="PROSITE" id="PS01081">
    <property type="entry name" value="HTH_TETR_1"/>
    <property type="match status" value="1"/>
</dbReference>
<dbReference type="InterPro" id="IPR023772">
    <property type="entry name" value="DNA-bd_HTH_TetR-type_CS"/>
</dbReference>
<gene>
    <name evidence="4" type="ORF">SAMN04488500_104255</name>
</gene>
<dbReference type="Proteomes" id="UP000192738">
    <property type="component" value="Unassembled WGS sequence"/>
</dbReference>
<accession>A0A1W1ZXJ6</accession>
<dbReference type="STRING" id="112901.SAMN04488500_104255"/>
<dbReference type="InterPro" id="IPR009057">
    <property type="entry name" value="Homeodomain-like_sf"/>
</dbReference>
<dbReference type="PRINTS" id="PR00455">
    <property type="entry name" value="HTHTETR"/>
</dbReference>
<sequence>MNCNMKSMEKKHKIFTTALLLFEKKGYDNVSINEICHQLGVTKGAFYHHFNSKSDILILKYKLAAEALLNYYQTILNEPPLDKLRKVINRFINYPSTTSLEEMKSSFKVQIDSHYQHFVGDSTVQKSILLEIIAEGQATGDIRNDFPAEQLAEIIIRYKFGLYIEWCINDGKTNLQAVGTKDFDAILNFFSENS</sequence>
<evidence type="ECO:0000256" key="2">
    <source>
        <dbReference type="PROSITE-ProRule" id="PRU00335"/>
    </source>
</evidence>
<dbReference type="OrthoDB" id="268339at2"/>
<evidence type="ECO:0000313" key="5">
    <source>
        <dbReference type="Proteomes" id="UP000192738"/>
    </source>
</evidence>
<evidence type="ECO:0000313" key="4">
    <source>
        <dbReference type="EMBL" id="SMC52952.1"/>
    </source>
</evidence>
<dbReference type="RefSeq" id="WP_084574897.1">
    <property type="nucleotide sequence ID" value="NZ_CP155572.1"/>
</dbReference>
<name>A0A1W1ZXJ6_9FIRM</name>
<evidence type="ECO:0000259" key="3">
    <source>
        <dbReference type="PROSITE" id="PS50977"/>
    </source>
</evidence>
<reference evidence="4 5" key="1">
    <citation type="submission" date="2017-04" db="EMBL/GenBank/DDBJ databases">
        <authorList>
            <person name="Afonso C.L."/>
            <person name="Miller P.J."/>
            <person name="Scott M.A."/>
            <person name="Spackman E."/>
            <person name="Goraichik I."/>
            <person name="Dimitrov K.M."/>
            <person name="Suarez D.L."/>
            <person name="Swayne D.E."/>
        </authorList>
    </citation>
    <scope>NUCLEOTIDE SEQUENCE [LARGE SCALE GENOMIC DNA]</scope>
    <source>
        <strain evidence="4 5">DSM 5090</strain>
    </source>
</reference>
<dbReference type="PANTHER" id="PTHR43479">
    <property type="entry name" value="ACREF/ENVCD OPERON REPRESSOR-RELATED"/>
    <property type="match status" value="1"/>
</dbReference>
<organism evidence="4 5">
    <name type="scientific">Sporomusa malonica</name>
    <dbReference type="NCBI Taxonomy" id="112901"/>
    <lineage>
        <taxon>Bacteria</taxon>
        <taxon>Bacillati</taxon>
        <taxon>Bacillota</taxon>
        <taxon>Negativicutes</taxon>
        <taxon>Selenomonadales</taxon>
        <taxon>Sporomusaceae</taxon>
        <taxon>Sporomusa</taxon>
    </lineage>
</organism>